<accession>A0A9X2JF55</accession>
<organism evidence="3 4">
    <name type="scientific">Aeoliella straminimaris</name>
    <dbReference type="NCBI Taxonomy" id="2954799"/>
    <lineage>
        <taxon>Bacteria</taxon>
        <taxon>Pseudomonadati</taxon>
        <taxon>Planctomycetota</taxon>
        <taxon>Planctomycetia</taxon>
        <taxon>Pirellulales</taxon>
        <taxon>Lacipirellulaceae</taxon>
        <taxon>Aeoliella</taxon>
    </lineage>
</organism>
<dbReference type="Pfam" id="PF13372">
    <property type="entry name" value="Alginate_exp"/>
    <property type="match status" value="1"/>
</dbReference>
<dbReference type="AlphaFoldDB" id="A0A9X2JF55"/>
<dbReference type="RefSeq" id="WP_252851027.1">
    <property type="nucleotide sequence ID" value="NZ_JAMXLR010000015.1"/>
</dbReference>
<dbReference type="Gene3D" id="2.40.160.100">
    <property type="match status" value="1"/>
</dbReference>
<dbReference type="Proteomes" id="UP001155241">
    <property type="component" value="Unassembled WGS sequence"/>
</dbReference>
<feature type="domain" description="Alginate export" evidence="2">
    <location>
        <begin position="78"/>
        <end position="458"/>
    </location>
</feature>
<feature type="signal peptide" evidence="1">
    <location>
        <begin position="1"/>
        <end position="28"/>
    </location>
</feature>
<evidence type="ECO:0000313" key="3">
    <source>
        <dbReference type="EMBL" id="MCO6042927.1"/>
    </source>
</evidence>
<gene>
    <name evidence="3" type="ORF">NG895_03305</name>
</gene>
<reference evidence="3" key="1">
    <citation type="submission" date="2022-06" db="EMBL/GenBank/DDBJ databases">
        <title>Aeoliella straminimaris, a novel planctomycete from sediments.</title>
        <authorList>
            <person name="Vitorino I.R."/>
            <person name="Lage O.M."/>
        </authorList>
    </citation>
    <scope>NUCLEOTIDE SEQUENCE</scope>
    <source>
        <strain evidence="3">ICT_H6.2</strain>
    </source>
</reference>
<comment type="caution">
    <text evidence="3">The sequence shown here is derived from an EMBL/GenBank/DDBJ whole genome shotgun (WGS) entry which is preliminary data.</text>
</comment>
<dbReference type="EMBL" id="JAMXLR010000015">
    <property type="protein sequence ID" value="MCO6042927.1"/>
    <property type="molecule type" value="Genomic_DNA"/>
</dbReference>
<proteinExistence type="predicted"/>
<dbReference type="InterPro" id="IPR025388">
    <property type="entry name" value="Alginate_export_dom"/>
</dbReference>
<evidence type="ECO:0000256" key="1">
    <source>
        <dbReference type="SAM" id="SignalP"/>
    </source>
</evidence>
<protein>
    <submittedName>
        <fullName evidence="3">Alginate export family protein</fullName>
    </submittedName>
</protein>
<keyword evidence="4" id="KW-1185">Reference proteome</keyword>
<feature type="chain" id="PRO_5040913041" evidence="1">
    <location>
        <begin position="29"/>
        <end position="474"/>
    </location>
</feature>
<keyword evidence="1" id="KW-0732">Signal</keyword>
<evidence type="ECO:0000259" key="2">
    <source>
        <dbReference type="Pfam" id="PF13372"/>
    </source>
</evidence>
<name>A0A9X2JF55_9BACT</name>
<sequence>MSLHLPFRPALHLCLAIVAVCCQATSWAATPNPCATSHKVVFYNNDFSYLNDPCYCGDCLGDCMKQMRIDPCGHWGKLDIGGQLRLRYHHEDGMGRQPGVSGFNDTKNDFLLTRLRLYTNWEKDWLRVYAEGITAEVTANDLYVPRPIDINAADFLNLFADVAVTDSLTVRVGRQELLYGVQRHVSPLDWANTRRTFSGVKLMYTGDTWNVDGFFTNYVPVDPYAFDEPDYQQKFYGIYATRMAQCGGPNVDLFYLGYDNDNQYSAPPTITTAGTADFSVHTFGTRFWGEVEDGWLYEVEATLQAGRQSGLGLDHRAGMCTCGFGKKLDMPWSPTIWAYYDFASGNKGDGSFNRYNQLFPLAHKYLGFIDAAQRSNISSPNCLLTMSPSSKWSLLAWYYYLGADEANDIIPFVATPSVQNTDTKYFGHELDLIATYKFAPSSNVLFGYSNLWRGSKIIGTNDAHFFYTQWETNF</sequence>
<evidence type="ECO:0000313" key="4">
    <source>
        <dbReference type="Proteomes" id="UP001155241"/>
    </source>
</evidence>
<dbReference type="InterPro" id="IPR053728">
    <property type="entry name" value="Alginate_Permeability_Chnl"/>
</dbReference>